<comment type="pathway">
    <text evidence="4 11">Purine metabolism; AMP biosynthesis via salvage pathway; AMP from adenine: step 1/1.</text>
</comment>
<comment type="similarity">
    <text evidence="5 11">Belongs to the purine/pyrimidine phosphoribosyltransferase family.</text>
</comment>
<dbReference type="RefSeq" id="WP_318751529.1">
    <property type="nucleotide sequence ID" value="NZ_CP132508.1"/>
</dbReference>
<dbReference type="NCBIfam" id="NF002634">
    <property type="entry name" value="PRK02304.1-3"/>
    <property type="match status" value="1"/>
</dbReference>
<dbReference type="InterPro" id="IPR005764">
    <property type="entry name" value="Ade_phspho_trans"/>
</dbReference>
<dbReference type="EC" id="2.4.2.7" evidence="6 11"/>
<reference evidence="13 14" key="1">
    <citation type="submission" date="2023-08" db="EMBL/GenBank/DDBJ databases">
        <title>Genome sequence of Thermaerobacter compostii strain Ins1, a spore-forming filamentous bacterium isolated from a deep geothermal reservoir.</title>
        <authorList>
            <person name="Bregnard D."/>
            <person name="Gonzalez D."/>
            <person name="Junier P."/>
        </authorList>
    </citation>
    <scope>NUCLEOTIDE SEQUENCE [LARGE SCALE GENOMIC DNA]</scope>
    <source>
        <strain evidence="13 14">Ins1</strain>
    </source>
</reference>
<keyword evidence="14" id="KW-1185">Reference proteome</keyword>
<evidence type="ECO:0000256" key="4">
    <source>
        <dbReference type="ARBA" id="ARBA00004659"/>
    </source>
</evidence>
<organism evidence="13 14">
    <name type="scientific">Thermaerobacter composti</name>
    <dbReference type="NCBI Taxonomy" id="554949"/>
    <lineage>
        <taxon>Bacteria</taxon>
        <taxon>Bacillati</taxon>
        <taxon>Bacillota</taxon>
        <taxon>Clostridia</taxon>
        <taxon>Eubacteriales</taxon>
        <taxon>Clostridiales Family XVII. Incertae Sedis</taxon>
        <taxon>Thermaerobacter</taxon>
    </lineage>
</organism>
<dbReference type="InterPro" id="IPR029057">
    <property type="entry name" value="PRTase-like"/>
</dbReference>
<evidence type="ECO:0000313" key="14">
    <source>
        <dbReference type="Proteomes" id="UP001304683"/>
    </source>
</evidence>
<evidence type="ECO:0000256" key="10">
    <source>
        <dbReference type="ARBA" id="ARBA00022726"/>
    </source>
</evidence>
<evidence type="ECO:0000256" key="2">
    <source>
        <dbReference type="ARBA" id="ARBA00003968"/>
    </source>
</evidence>
<protein>
    <recommendedName>
        <fullName evidence="6 11">Adenine phosphoribosyltransferase</fullName>
        <shortName evidence="11">APRT</shortName>
        <ecNumber evidence="6 11">2.4.2.7</ecNumber>
    </recommendedName>
</protein>
<keyword evidence="7 11" id="KW-0963">Cytoplasm</keyword>
<evidence type="ECO:0000256" key="9">
    <source>
        <dbReference type="ARBA" id="ARBA00022679"/>
    </source>
</evidence>
<evidence type="ECO:0000256" key="3">
    <source>
        <dbReference type="ARBA" id="ARBA00004496"/>
    </source>
</evidence>
<sequence>MAAETMEPAGPAPAEGGAVAGCAADGALAGRGATQGAGEALRRWVRRVPDHPVPGVTFLDITPLLGHGPAFRQAVDALAAAVAGLEFDRILAIEARGFLLGAPLAVQLGKGFVPARKPGKLPLTVVRQAYELEYGQAAIEVHRDAIAPGDRVLIVDDVLATGGTSAAAAALVERLGGRVAGFAYLIEIAALDGRRRLGDRPVRVVLRA</sequence>
<name>A0ABZ0QTK4_9FIRM</name>
<evidence type="ECO:0000256" key="7">
    <source>
        <dbReference type="ARBA" id="ARBA00022490"/>
    </source>
</evidence>
<gene>
    <name evidence="11" type="primary">apt</name>
    <name evidence="13" type="ORF">Q5761_05865</name>
</gene>
<dbReference type="PANTHER" id="PTHR32315:SF3">
    <property type="entry name" value="ADENINE PHOSPHORIBOSYLTRANSFERASE"/>
    <property type="match status" value="1"/>
</dbReference>
<evidence type="ECO:0000259" key="12">
    <source>
        <dbReference type="Pfam" id="PF00156"/>
    </source>
</evidence>
<comment type="subunit">
    <text evidence="11">Homodimer.</text>
</comment>
<dbReference type="EMBL" id="CP132508">
    <property type="protein sequence ID" value="WPD20154.1"/>
    <property type="molecule type" value="Genomic_DNA"/>
</dbReference>
<comment type="catalytic activity">
    <reaction evidence="1 11">
        <text>AMP + diphosphate = 5-phospho-alpha-D-ribose 1-diphosphate + adenine</text>
        <dbReference type="Rhea" id="RHEA:16609"/>
        <dbReference type="ChEBI" id="CHEBI:16708"/>
        <dbReference type="ChEBI" id="CHEBI:33019"/>
        <dbReference type="ChEBI" id="CHEBI:58017"/>
        <dbReference type="ChEBI" id="CHEBI:456215"/>
        <dbReference type="EC" id="2.4.2.7"/>
    </reaction>
</comment>
<dbReference type="Gene3D" id="3.40.50.2020">
    <property type="match status" value="1"/>
</dbReference>
<dbReference type="NCBIfam" id="TIGR01090">
    <property type="entry name" value="apt"/>
    <property type="match status" value="1"/>
</dbReference>
<feature type="domain" description="Phosphoribosyltransferase" evidence="12">
    <location>
        <begin position="67"/>
        <end position="187"/>
    </location>
</feature>
<keyword evidence="8 11" id="KW-0328">Glycosyltransferase</keyword>
<dbReference type="InterPro" id="IPR000836">
    <property type="entry name" value="PRTase_dom"/>
</dbReference>
<evidence type="ECO:0000256" key="8">
    <source>
        <dbReference type="ARBA" id="ARBA00022676"/>
    </source>
</evidence>
<proteinExistence type="inferred from homology"/>
<dbReference type="SUPFAM" id="SSF53271">
    <property type="entry name" value="PRTase-like"/>
    <property type="match status" value="1"/>
</dbReference>
<dbReference type="HAMAP" id="MF_00004">
    <property type="entry name" value="Aden_phosphoribosyltr"/>
    <property type="match status" value="1"/>
</dbReference>
<dbReference type="Pfam" id="PF00156">
    <property type="entry name" value="Pribosyltran"/>
    <property type="match status" value="1"/>
</dbReference>
<dbReference type="NCBIfam" id="NF002636">
    <property type="entry name" value="PRK02304.1-5"/>
    <property type="match status" value="1"/>
</dbReference>
<dbReference type="GO" id="GO:0003999">
    <property type="term" value="F:adenine phosphoribosyltransferase activity"/>
    <property type="evidence" value="ECO:0007669"/>
    <property type="project" value="UniProtKB-EC"/>
</dbReference>
<comment type="function">
    <text evidence="2 11">Catalyzes a salvage reaction resulting in the formation of AMP, that is energically less costly than de novo synthesis.</text>
</comment>
<comment type="subcellular location">
    <subcellularLocation>
        <location evidence="3 11">Cytoplasm</location>
    </subcellularLocation>
</comment>
<evidence type="ECO:0000256" key="11">
    <source>
        <dbReference type="HAMAP-Rule" id="MF_00004"/>
    </source>
</evidence>
<evidence type="ECO:0000313" key="13">
    <source>
        <dbReference type="EMBL" id="WPD20154.1"/>
    </source>
</evidence>
<keyword evidence="9 11" id="KW-0808">Transferase</keyword>
<evidence type="ECO:0000256" key="6">
    <source>
        <dbReference type="ARBA" id="ARBA00011893"/>
    </source>
</evidence>
<accession>A0ABZ0QTK4</accession>
<keyword evidence="10 11" id="KW-0660">Purine salvage</keyword>
<dbReference type="CDD" id="cd06223">
    <property type="entry name" value="PRTases_typeI"/>
    <property type="match status" value="1"/>
</dbReference>
<dbReference type="PANTHER" id="PTHR32315">
    <property type="entry name" value="ADENINE PHOSPHORIBOSYLTRANSFERASE"/>
    <property type="match status" value="1"/>
</dbReference>
<dbReference type="Proteomes" id="UP001304683">
    <property type="component" value="Chromosome"/>
</dbReference>
<evidence type="ECO:0000256" key="1">
    <source>
        <dbReference type="ARBA" id="ARBA00000868"/>
    </source>
</evidence>
<evidence type="ECO:0000256" key="5">
    <source>
        <dbReference type="ARBA" id="ARBA00008391"/>
    </source>
</evidence>
<dbReference type="InterPro" id="IPR050054">
    <property type="entry name" value="UPRTase/APRTase"/>
</dbReference>